<organism evidence="1 2">
    <name type="scientific">Shinella fusca</name>
    <dbReference type="NCBI Taxonomy" id="544480"/>
    <lineage>
        <taxon>Bacteria</taxon>
        <taxon>Pseudomonadati</taxon>
        <taxon>Pseudomonadota</taxon>
        <taxon>Alphaproteobacteria</taxon>
        <taxon>Hyphomicrobiales</taxon>
        <taxon>Rhizobiaceae</taxon>
        <taxon>Shinella</taxon>
    </lineage>
</organism>
<keyword evidence="2" id="KW-1185">Reference proteome</keyword>
<dbReference type="AlphaFoldDB" id="A0A7W8DTF2"/>
<proteinExistence type="predicted"/>
<dbReference type="EMBL" id="JACHIK010000003">
    <property type="protein sequence ID" value="MBB5041884.1"/>
    <property type="molecule type" value="Genomic_DNA"/>
</dbReference>
<evidence type="ECO:0000313" key="2">
    <source>
        <dbReference type="Proteomes" id="UP000535406"/>
    </source>
</evidence>
<dbReference type="RefSeq" id="WP_184141968.1">
    <property type="nucleotide sequence ID" value="NZ_JACHIK010000003.1"/>
</dbReference>
<protein>
    <submittedName>
        <fullName evidence="1">Uncharacterized protein</fullName>
    </submittedName>
</protein>
<comment type="caution">
    <text evidence="1">The sequence shown here is derived from an EMBL/GenBank/DDBJ whole genome shotgun (WGS) entry which is preliminary data.</text>
</comment>
<name>A0A7W8DTF2_9HYPH</name>
<gene>
    <name evidence="1" type="ORF">HNQ66_001267</name>
</gene>
<reference evidence="1 2" key="1">
    <citation type="submission" date="2020-08" db="EMBL/GenBank/DDBJ databases">
        <title>Genomic Encyclopedia of Type Strains, Phase IV (KMG-IV): sequencing the most valuable type-strain genomes for metagenomic binning, comparative biology and taxonomic classification.</title>
        <authorList>
            <person name="Goeker M."/>
        </authorList>
    </citation>
    <scope>NUCLEOTIDE SEQUENCE [LARGE SCALE GENOMIC DNA]</scope>
    <source>
        <strain evidence="1 2">DSM 21319</strain>
    </source>
</reference>
<sequence length="182" mass="20579">MELTWSNIIFEALKLLLQFAGALFITWRAVKWALRRYKDEKHWERRLGAYSDLTTALGTLLNVLGEWEDQEITDRGPRGTTQEELRSAYWGARKKLEEAHSTAMLLLPPTVAERIKTLAQSLSRNDDGDHASFVDKIDGEWQLVVSARDEIVRLGRLDLQLEYAIPGVASRGDGSSAVKPTL</sequence>
<dbReference type="Proteomes" id="UP000535406">
    <property type="component" value="Unassembled WGS sequence"/>
</dbReference>
<accession>A0A7W8DTF2</accession>
<evidence type="ECO:0000313" key="1">
    <source>
        <dbReference type="EMBL" id="MBB5041884.1"/>
    </source>
</evidence>